<name>A0A6H2A4R6_9ZZZZ</name>
<accession>A0A6H2A4R6</accession>
<gene>
    <name evidence="1" type="ORF">TM448A07702_0008</name>
</gene>
<dbReference type="AlphaFoldDB" id="A0A6H2A4R6"/>
<protein>
    <submittedName>
        <fullName evidence="1">Uncharacterized protein</fullName>
    </submittedName>
</protein>
<proteinExistence type="predicted"/>
<dbReference type="EMBL" id="MT144576">
    <property type="protein sequence ID" value="QJA55196.1"/>
    <property type="molecule type" value="Genomic_DNA"/>
</dbReference>
<sequence>MKDEICFYCKAHKENYFGMMHRPCHEEHGIGSVVQNEGDEIWSRSNCPVCGRSFPHKKDYTPKTCGAFDCLQEVVRRRLV</sequence>
<reference evidence="1" key="1">
    <citation type="submission" date="2020-03" db="EMBL/GenBank/DDBJ databases">
        <title>The deep terrestrial virosphere.</title>
        <authorList>
            <person name="Holmfeldt K."/>
            <person name="Nilsson E."/>
            <person name="Simone D."/>
            <person name="Lopez-Fernandez M."/>
            <person name="Wu X."/>
            <person name="de Brujin I."/>
            <person name="Lundin D."/>
            <person name="Andersson A."/>
            <person name="Bertilsson S."/>
            <person name="Dopson M."/>
        </authorList>
    </citation>
    <scope>NUCLEOTIDE SEQUENCE</scope>
    <source>
        <strain evidence="1">TM448A07702</strain>
    </source>
</reference>
<evidence type="ECO:0000313" key="1">
    <source>
        <dbReference type="EMBL" id="QJA55196.1"/>
    </source>
</evidence>
<organism evidence="1">
    <name type="scientific">viral metagenome</name>
    <dbReference type="NCBI Taxonomy" id="1070528"/>
    <lineage>
        <taxon>unclassified sequences</taxon>
        <taxon>metagenomes</taxon>
        <taxon>organismal metagenomes</taxon>
    </lineage>
</organism>